<dbReference type="InterPro" id="IPR023058">
    <property type="entry name" value="PPIase_PpiC_CS"/>
</dbReference>
<dbReference type="GO" id="GO:0003755">
    <property type="term" value="F:peptidyl-prolyl cis-trans isomerase activity"/>
    <property type="evidence" value="ECO:0007669"/>
    <property type="project" value="UniProtKB-KW"/>
</dbReference>
<evidence type="ECO:0000256" key="1">
    <source>
        <dbReference type="ARBA" id="ARBA00000971"/>
    </source>
</evidence>
<comment type="catalytic activity">
    <reaction evidence="1">
        <text>[protein]-peptidylproline (omega=180) = [protein]-peptidylproline (omega=0)</text>
        <dbReference type="Rhea" id="RHEA:16237"/>
        <dbReference type="Rhea" id="RHEA-COMP:10747"/>
        <dbReference type="Rhea" id="RHEA-COMP:10748"/>
        <dbReference type="ChEBI" id="CHEBI:83833"/>
        <dbReference type="ChEBI" id="CHEBI:83834"/>
        <dbReference type="EC" id="5.2.1.8"/>
    </reaction>
</comment>
<name>A0A2V5JUR1_9BACL</name>
<keyword evidence="8" id="KW-1133">Transmembrane helix</keyword>
<dbReference type="PANTHER" id="PTHR47245:SF1">
    <property type="entry name" value="FOLDASE PROTEIN PRSA"/>
    <property type="match status" value="1"/>
</dbReference>
<gene>
    <name evidence="10" type="ORF">DLM86_30410</name>
</gene>
<evidence type="ECO:0000256" key="7">
    <source>
        <dbReference type="SAM" id="MobiDB-lite"/>
    </source>
</evidence>
<dbReference type="OrthoDB" id="2677468at2"/>
<dbReference type="InterPro" id="IPR000297">
    <property type="entry name" value="PPIase_PpiC"/>
</dbReference>
<dbReference type="Pfam" id="PF00639">
    <property type="entry name" value="Rotamase"/>
    <property type="match status" value="1"/>
</dbReference>
<dbReference type="EMBL" id="QJVJ01000021">
    <property type="protein sequence ID" value="PYI50248.1"/>
    <property type="molecule type" value="Genomic_DNA"/>
</dbReference>
<proteinExistence type="predicted"/>
<keyword evidence="3" id="KW-0732">Signal</keyword>
<dbReference type="InterPro" id="IPR050245">
    <property type="entry name" value="PrsA_foldase"/>
</dbReference>
<keyword evidence="8" id="KW-0472">Membrane</keyword>
<dbReference type="SUPFAM" id="SSF109998">
    <property type="entry name" value="Triger factor/SurA peptide-binding domain-like"/>
    <property type="match status" value="1"/>
</dbReference>
<evidence type="ECO:0000256" key="4">
    <source>
        <dbReference type="ARBA" id="ARBA00023110"/>
    </source>
</evidence>
<accession>A0A2V5JUR1</accession>
<dbReference type="PROSITE" id="PS01096">
    <property type="entry name" value="PPIC_PPIASE_1"/>
    <property type="match status" value="1"/>
</dbReference>
<dbReference type="Gene3D" id="1.10.4030.10">
    <property type="entry name" value="Porin chaperone SurA, peptide-binding domain"/>
    <property type="match status" value="1"/>
</dbReference>
<evidence type="ECO:0000313" key="11">
    <source>
        <dbReference type="Proteomes" id="UP000247476"/>
    </source>
</evidence>
<evidence type="ECO:0000256" key="8">
    <source>
        <dbReference type="SAM" id="Phobius"/>
    </source>
</evidence>
<comment type="caution">
    <text evidence="10">The sequence shown here is derived from an EMBL/GenBank/DDBJ whole genome shotgun (WGS) entry which is preliminary data.</text>
</comment>
<evidence type="ECO:0000256" key="6">
    <source>
        <dbReference type="PROSITE-ProRule" id="PRU00278"/>
    </source>
</evidence>
<keyword evidence="4 6" id="KW-0697">Rotamase</keyword>
<evidence type="ECO:0000256" key="2">
    <source>
        <dbReference type="ARBA" id="ARBA00013194"/>
    </source>
</evidence>
<dbReference type="EC" id="5.2.1.8" evidence="2"/>
<dbReference type="AlphaFoldDB" id="A0A2V5JUR1"/>
<dbReference type="PANTHER" id="PTHR47245">
    <property type="entry name" value="PEPTIDYLPROLYL ISOMERASE"/>
    <property type="match status" value="1"/>
</dbReference>
<feature type="transmembrane region" description="Helical" evidence="8">
    <location>
        <begin position="6"/>
        <end position="26"/>
    </location>
</feature>
<organism evidence="10 11">
    <name type="scientific">Paenibacillus flagellatus</name>
    <dbReference type="NCBI Taxonomy" id="2211139"/>
    <lineage>
        <taxon>Bacteria</taxon>
        <taxon>Bacillati</taxon>
        <taxon>Bacillota</taxon>
        <taxon>Bacilli</taxon>
        <taxon>Bacillales</taxon>
        <taxon>Paenibacillaceae</taxon>
        <taxon>Paenibacillus</taxon>
    </lineage>
</organism>
<keyword evidence="5 6" id="KW-0413">Isomerase</keyword>
<dbReference type="Gene3D" id="3.10.50.40">
    <property type="match status" value="1"/>
</dbReference>
<dbReference type="InterPro" id="IPR046357">
    <property type="entry name" value="PPIase_dom_sf"/>
</dbReference>
<feature type="region of interest" description="Disordered" evidence="7">
    <location>
        <begin position="30"/>
        <end position="52"/>
    </location>
</feature>
<dbReference type="SUPFAM" id="SSF54534">
    <property type="entry name" value="FKBP-like"/>
    <property type="match status" value="1"/>
</dbReference>
<protein>
    <recommendedName>
        <fullName evidence="2">peptidylprolyl isomerase</fullName>
        <ecNumber evidence="2">5.2.1.8</ecNumber>
    </recommendedName>
</protein>
<dbReference type="InterPro" id="IPR027304">
    <property type="entry name" value="Trigger_fact/SurA_dom_sf"/>
</dbReference>
<dbReference type="RefSeq" id="WP_110843818.1">
    <property type="nucleotide sequence ID" value="NZ_QJVJ01000021.1"/>
</dbReference>
<evidence type="ECO:0000256" key="3">
    <source>
        <dbReference type="ARBA" id="ARBA00022729"/>
    </source>
</evidence>
<evidence type="ECO:0000313" key="10">
    <source>
        <dbReference type="EMBL" id="PYI50248.1"/>
    </source>
</evidence>
<keyword evidence="8" id="KW-0812">Transmembrane</keyword>
<keyword evidence="11" id="KW-1185">Reference proteome</keyword>
<reference evidence="10 11" key="1">
    <citation type="submission" date="2018-05" db="EMBL/GenBank/DDBJ databases">
        <title>Paenibacillus flagellatus sp. nov., isolated from selenium mineral soil.</title>
        <authorList>
            <person name="Dai X."/>
        </authorList>
    </citation>
    <scope>NUCLEOTIDE SEQUENCE [LARGE SCALE GENOMIC DNA]</scope>
    <source>
        <strain evidence="10 11">DXL2</strain>
    </source>
</reference>
<sequence>MRSVKVLWSVIGLLVVAVLVLTVLLVRSGDKTPEPGDASPPEPVPPGGQGGEAKKVAIIGNRTITDEELQQRLTDKYGAELLGQLLDREAIRQEAEQLGMNVSRDEIEAELKRMQEGYESEEKFYESMKNQLGLSKAELHEDVYYKLLLERIAVRSVQVPEADIDAYIAQHPEEFKSYVQYHLLKIEVKTKEEAAKAAKDVQNGTDFASLARKISIDPATAKQGGDLGWVEEHDPFVPAALLEAARGLKTDEVSKPIALQSGFAIIQLKEKKEVKKTVDADTRAYIRKELALQRAVPLKELVKSLREKRHAEILLPELK</sequence>
<evidence type="ECO:0000256" key="5">
    <source>
        <dbReference type="ARBA" id="ARBA00023235"/>
    </source>
</evidence>
<dbReference type="Proteomes" id="UP000247476">
    <property type="component" value="Unassembled WGS sequence"/>
</dbReference>
<feature type="domain" description="PpiC" evidence="9">
    <location>
        <begin position="174"/>
        <end position="270"/>
    </location>
</feature>
<dbReference type="PROSITE" id="PS50198">
    <property type="entry name" value="PPIC_PPIASE_2"/>
    <property type="match status" value="1"/>
</dbReference>
<evidence type="ECO:0000259" key="9">
    <source>
        <dbReference type="PROSITE" id="PS50198"/>
    </source>
</evidence>